<evidence type="ECO:0000313" key="2">
    <source>
        <dbReference type="EMBL" id="QOV91410.1"/>
    </source>
</evidence>
<dbReference type="AlphaFoldDB" id="A0A7M2X3R2"/>
<evidence type="ECO:0000313" key="3">
    <source>
        <dbReference type="Proteomes" id="UP000593765"/>
    </source>
</evidence>
<dbReference type="NCBIfam" id="TIGR01444">
    <property type="entry name" value="fkbM_fam"/>
    <property type="match status" value="1"/>
</dbReference>
<dbReference type="InterPro" id="IPR029063">
    <property type="entry name" value="SAM-dependent_MTases_sf"/>
</dbReference>
<dbReference type="PANTHER" id="PTHR36973">
    <property type="entry name" value="SLL1456 PROTEIN-RELATED"/>
    <property type="match status" value="1"/>
</dbReference>
<dbReference type="RefSeq" id="WP_206294682.1">
    <property type="nucleotide sequence ID" value="NZ_CP063458.1"/>
</dbReference>
<sequence length="229" mass="25860">MYRQIAKSILSKLGLQRIPKHRLPLITKQLIKSILPVQPVIIEAGAHDGSDTEDLRRTIPDCEVHAFEPAPAVFRRLENRTKSDSRVHRYNVALGESASTMEMHISAGRSDASSSLLKPKAHLDVNPDVTFDETVSVPVVSLDDWAREYSISRVDFLWLDLQGYELPALRGGTQLLRKVKAIQVEVNLIEVFEGVALYHQVRSWLESQGFKIHLVDFPVDDQGDVLFVR</sequence>
<reference evidence="2 3" key="1">
    <citation type="submission" date="2020-10" db="EMBL/GenBank/DDBJ databases">
        <title>Wide distribution of Phycisphaera-like planctomycetes from WD2101 soil group in peatlands and genome analysis of the first cultivated representative.</title>
        <authorList>
            <person name="Dedysh S.N."/>
            <person name="Beletsky A.V."/>
            <person name="Ivanova A."/>
            <person name="Kulichevskaya I.S."/>
            <person name="Suzina N.E."/>
            <person name="Philippov D.A."/>
            <person name="Rakitin A.L."/>
            <person name="Mardanov A.V."/>
            <person name="Ravin N.V."/>
        </authorList>
    </citation>
    <scope>NUCLEOTIDE SEQUENCE [LARGE SCALE GENOMIC DNA]</scope>
    <source>
        <strain evidence="2 3">M1803</strain>
    </source>
</reference>
<dbReference type="GO" id="GO:0032259">
    <property type="term" value="P:methylation"/>
    <property type="evidence" value="ECO:0007669"/>
    <property type="project" value="UniProtKB-KW"/>
</dbReference>
<dbReference type="InterPro" id="IPR053188">
    <property type="entry name" value="FkbM_Methyltransferase"/>
</dbReference>
<organism evidence="2 3">
    <name type="scientific">Humisphaera borealis</name>
    <dbReference type="NCBI Taxonomy" id="2807512"/>
    <lineage>
        <taxon>Bacteria</taxon>
        <taxon>Pseudomonadati</taxon>
        <taxon>Planctomycetota</taxon>
        <taxon>Phycisphaerae</taxon>
        <taxon>Tepidisphaerales</taxon>
        <taxon>Tepidisphaeraceae</taxon>
        <taxon>Humisphaera</taxon>
    </lineage>
</organism>
<gene>
    <name evidence="2" type="ORF">IPV69_08665</name>
</gene>
<protein>
    <submittedName>
        <fullName evidence="2">FkbM family methyltransferase</fullName>
    </submittedName>
</protein>
<evidence type="ECO:0000259" key="1">
    <source>
        <dbReference type="Pfam" id="PF05050"/>
    </source>
</evidence>
<dbReference type="KEGG" id="hbs:IPV69_08665"/>
<dbReference type="SUPFAM" id="SSF53335">
    <property type="entry name" value="S-adenosyl-L-methionine-dependent methyltransferases"/>
    <property type="match status" value="1"/>
</dbReference>
<dbReference type="Gene3D" id="3.40.50.150">
    <property type="entry name" value="Vaccinia Virus protein VP39"/>
    <property type="match status" value="1"/>
</dbReference>
<name>A0A7M2X3R2_9BACT</name>
<dbReference type="Pfam" id="PF05050">
    <property type="entry name" value="Methyltransf_21"/>
    <property type="match status" value="1"/>
</dbReference>
<feature type="domain" description="Methyltransferase FkbM" evidence="1">
    <location>
        <begin position="44"/>
        <end position="212"/>
    </location>
</feature>
<proteinExistence type="predicted"/>
<dbReference type="EMBL" id="CP063458">
    <property type="protein sequence ID" value="QOV91410.1"/>
    <property type="molecule type" value="Genomic_DNA"/>
</dbReference>
<keyword evidence="2" id="KW-0489">Methyltransferase</keyword>
<accession>A0A7M2X3R2</accession>
<dbReference type="PANTHER" id="PTHR36973:SF4">
    <property type="entry name" value="NODULATION PROTEIN"/>
    <property type="match status" value="1"/>
</dbReference>
<dbReference type="Proteomes" id="UP000593765">
    <property type="component" value="Chromosome"/>
</dbReference>
<keyword evidence="2" id="KW-0808">Transferase</keyword>
<dbReference type="InterPro" id="IPR006342">
    <property type="entry name" value="FkbM_mtfrase"/>
</dbReference>
<keyword evidence="3" id="KW-1185">Reference proteome</keyword>
<dbReference type="GO" id="GO:0008171">
    <property type="term" value="F:O-methyltransferase activity"/>
    <property type="evidence" value="ECO:0007669"/>
    <property type="project" value="TreeGrafter"/>
</dbReference>